<feature type="active site" evidence="10 11">
    <location>
        <position position="178"/>
    </location>
</feature>
<dbReference type="InterPro" id="IPR029062">
    <property type="entry name" value="Class_I_gatase-like"/>
</dbReference>
<evidence type="ECO:0000256" key="2">
    <source>
        <dbReference type="ARBA" id="ARBA00011152"/>
    </source>
</evidence>
<comment type="subunit">
    <text evidence="2 10">Heterodimer of HisH and HisF.</text>
</comment>
<dbReference type="GO" id="GO:0000107">
    <property type="term" value="F:imidazoleglycerol-phosphate synthase activity"/>
    <property type="evidence" value="ECO:0007669"/>
    <property type="project" value="UniProtKB-UniRule"/>
</dbReference>
<keyword evidence="14" id="KW-1185">Reference proteome</keyword>
<comment type="catalytic activity">
    <reaction evidence="8 10">
        <text>5-[(5-phospho-1-deoxy-D-ribulos-1-ylimino)methylamino]-1-(5-phospho-beta-D-ribosyl)imidazole-4-carboxamide + L-glutamine = D-erythro-1-(imidazol-4-yl)glycerol 3-phosphate + 5-amino-1-(5-phospho-beta-D-ribosyl)imidazole-4-carboxamide + L-glutamate + H(+)</text>
        <dbReference type="Rhea" id="RHEA:24793"/>
        <dbReference type="ChEBI" id="CHEBI:15378"/>
        <dbReference type="ChEBI" id="CHEBI:29985"/>
        <dbReference type="ChEBI" id="CHEBI:58278"/>
        <dbReference type="ChEBI" id="CHEBI:58359"/>
        <dbReference type="ChEBI" id="CHEBI:58475"/>
        <dbReference type="ChEBI" id="CHEBI:58525"/>
        <dbReference type="EC" id="4.3.2.10"/>
    </reaction>
</comment>
<dbReference type="Proteomes" id="UP000681041">
    <property type="component" value="Chromosome"/>
</dbReference>
<gene>
    <name evidence="10 13" type="primary">hisH</name>
    <name evidence="13" type="ORF">HYG87_06905</name>
</gene>
<evidence type="ECO:0000256" key="11">
    <source>
        <dbReference type="PIRSR" id="PIRSR000495-1"/>
    </source>
</evidence>
<dbReference type="GO" id="GO:0004359">
    <property type="term" value="F:glutaminase activity"/>
    <property type="evidence" value="ECO:0007669"/>
    <property type="project" value="UniProtKB-EC"/>
</dbReference>
<dbReference type="OrthoDB" id="33401at2157"/>
<comment type="catalytic activity">
    <reaction evidence="9 10">
        <text>L-glutamine + H2O = L-glutamate + NH4(+)</text>
        <dbReference type="Rhea" id="RHEA:15889"/>
        <dbReference type="ChEBI" id="CHEBI:15377"/>
        <dbReference type="ChEBI" id="CHEBI:28938"/>
        <dbReference type="ChEBI" id="CHEBI:29985"/>
        <dbReference type="ChEBI" id="CHEBI:58359"/>
        <dbReference type="EC" id="3.5.1.2"/>
    </reaction>
</comment>
<dbReference type="HAMAP" id="MF_00278">
    <property type="entry name" value="HisH"/>
    <property type="match status" value="1"/>
</dbReference>
<dbReference type="EC" id="4.3.2.10" evidence="10"/>
<dbReference type="PIRSF" id="PIRSF000495">
    <property type="entry name" value="Amidotransf_hisH"/>
    <property type="match status" value="1"/>
</dbReference>
<keyword evidence="10" id="KW-0963">Cytoplasm</keyword>
<dbReference type="SUPFAM" id="SSF52317">
    <property type="entry name" value="Class I glutamine amidotransferase-like"/>
    <property type="match status" value="1"/>
</dbReference>
<dbReference type="EC" id="3.5.1.2" evidence="10"/>
<evidence type="ECO:0000256" key="7">
    <source>
        <dbReference type="ARBA" id="ARBA00023239"/>
    </source>
</evidence>
<sequence>MITIINYGSGNLKSIKNGFSKIGADSLFTDNADMIKDAEALVLPGVGAFGTAMGNLLKFQDLILDHIDSGKPFLGVCLGLHLLFSHSEESNNIPGLNVFPGEVTRLPSGNKIPHMGWNQLKIIKNCSILEGIGSEYVYFVHSYYVVPENKDVVSAVAEYGIDVPAVLCRDNIYATQFHPEKSGKTGLDILKNFVKLVE</sequence>
<dbReference type="AlphaFoldDB" id="A0A8T8K4N1"/>
<keyword evidence="5 10" id="KW-0315">Glutamine amidotransferase</keyword>
<dbReference type="GO" id="GO:0000105">
    <property type="term" value="P:L-histidine biosynthetic process"/>
    <property type="evidence" value="ECO:0007669"/>
    <property type="project" value="UniProtKB-UniRule"/>
</dbReference>
<evidence type="ECO:0000256" key="6">
    <source>
        <dbReference type="ARBA" id="ARBA00023102"/>
    </source>
</evidence>
<feature type="active site" description="Nucleophile" evidence="10 11">
    <location>
        <position position="77"/>
    </location>
</feature>
<comment type="pathway">
    <text evidence="1 10">Amino-acid biosynthesis; L-histidine biosynthesis; L-histidine from 5-phospho-alpha-D-ribose 1-diphosphate: step 5/9.</text>
</comment>
<dbReference type="Gene3D" id="3.40.50.880">
    <property type="match status" value="1"/>
</dbReference>
<dbReference type="KEGG" id="meme:HYG87_06905"/>
<protein>
    <recommendedName>
        <fullName evidence="10">Imidazole glycerol phosphate synthase subunit HisH</fullName>
        <ecNumber evidence="10">4.3.2.10</ecNumber>
    </recommendedName>
    <alternativeName>
        <fullName evidence="10">IGP synthase glutaminase subunit</fullName>
        <ecNumber evidence="10">3.5.1.2</ecNumber>
    </alternativeName>
    <alternativeName>
        <fullName evidence="10">IGP synthase subunit HisH</fullName>
    </alternativeName>
    <alternativeName>
        <fullName evidence="10">ImGP synthase subunit HisH</fullName>
        <shortName evidence="10">IGPS subunit HisH</shortName>
    </alternativeName>
</protein>
<keyword evidence="7 10" id="KW-0456">Lyase</keyword>
<dbReference type="EMBL" id="CP058560">
    <property type="protein sequence ID" value="QUH23508.1"/>
    <property type="molecule type" value="Genomic_DNA"/>
</dbReference>
<keyword evidence="3 10" id="KW-0028">Amino-acid biosynthesis</keyword>
<evidence type="ECO:0000256" key="1">
    <source>
        <dbReference type="ARBA" id="ARBA00005091"/>
    </source>
</evidence>
<feature type="domain" description="Glutamine amidotransferase" evidence="12">
    <location>
        <begin position="4"/>
        <end position="194"/>
    </location>
</feature>
<keyword evidence="6 10" id="KW-0368">Histidine biosynthesis</keyword>
<evidence type="ECO:0000256" key="10">
    <source>
        <dbReference type="HAMAP-Rule" id="MF_00278"/>
    </source>
</evidence>
<keyword evidence="4 10" id="KW-0378">Hydrolase</keyword>
<dbReference type="PROSITE" id="PS51273">
    <property type="entry name" value="GATASE_TYPE_1"/>
    <property type="match status" value="1"/>
</dbReference>
<dbReference type="InterPro" id="IPR017926">
    <property type="entry name" value="GATASE"/>
</dbReference>
<evidence type="ECO:0000256" key="5">
    <source>
        <dbReference type="ARBA" id="ARBA00022962"/>
    </source>
</evidence>
<dbReference type="InterPro" id="IPR010139">
    <property type="entry name" value="Imidazole-glycPsynth_HisH"/>
</dbReference>
<evidence type="ECO:0000256" key="4">
    <source>
        <dbReference type="ARBA" id="ARBA00022801"/>
    </source>
</evidence>
<evidence type="ECO:0000256" key="8">
    <source>
        <dbReference type="ARBA" id="ARBA00047838"/>
    </source>
</evidence>
<comment type="subcellular location">
    <subcellularLocation>
        <location evidence="10">Cytoplasm</location>
    </subcellularLocation>
</comment>
<evidence type="ECO:0000256" key="3">
    <source>
        <dbReference type="ARBA" id="ARBA00022605"/>
    </source>
</evidence>
<dbReference type="CDD" id="cd01748">
    <property type="entry name" value="GATase1_IGP_Synthase"/>
    <property type="match status" value="1"/>
</dbReference>
<evidence type="ECO:0000256" key="9">
    <source>
        <dbReference type="ARBA" id="ARBA00049534"/>
    </source>
</evidence>
<feature type="active site" evidence="10 11">
    <location>
        <position position="180"/>
    </location>
</feature>
<dbReference type="PANTHER" id="PTHR42701:SF1">
    <property type="entry name" value="IMIDAZOLE GLYCEROL PHOSPHATE SYNTHASE SUBUNIT HISH"/>
    <property type="match status" value="1"/>
</dbReference>
<accession>A0A8T8K4N1</accession>
<proteinExistence type="inferred from homology"/>
<organism evidence="13 14">
    <name type="scientific">Methanobacterium alkalithermotolerans</name>
    <dbReference type="NCBI Taxonomy" id="2731220"/>
    <lineage>
        <taxon>Archaea</taxon>
        <taxon>Methanobacteriati</taxon>
        <taxon>Methanobacteriota</taxon>
        <taxon>Methanomada group</taxon>
        <taxon>Methanobacteria</taxon>
        <taxon>Methanobacteriales</taxon>
        <taxon>Methanobacteriaceae</taxon>
        <taxon>Methanobacterium</taxon>
    </lineage>
</organism>
<dbReference type="GO" id="GO:0016829">
    <property type="term" value="F:lyase activity"/>
    <property type="evidence" value="ECO:0007669"/>
    <property type="project" value="UniProtKB-KW"/>
</dbReference>
<evidence type="ECO:0000259" key="12">
    <source>
        <dbReference type="Pfam" id="PF00117"/>
    </source>
</evidence>
<name>A0A8T8K4N1_9EURY</name>
<evidence type="ECO:0000313" key="14">
    <source>
        <dbReference type="Proteomes" id="UP000681041"/>
    </source>
</evidence>
<dbReference type="GeneID" id="64820480"/>
<reference evidence="13" key="1">
    <citation type="submission" date="2020-07" db="EMBL/GenBank/DDBJ databases">
        <title>Methanobacterium. sp. MethCan genome.</title>
        <authorList>
            <person name="Postec A."/>
            <person name="Quemeneur M."/>
        </authorList>
    </citation>
    <scope>NUCLEOTIDE SEQUENCE</scope>
    <source>
        <strain evidence="13">MethCAN</strain>
    </source>
</reference>
<dbReference type="GO" id="GO:0005737">
    <property type="term" value="C:cytoplasm"/>
    <property type="evidence" value="ECO:0007669"/>
    <property type="project" value="UniProtKB-SubCell"/>
</dbReference>
<evidence type="ECO:0000313" key="13">
    <source>
        <dbReference type="EMBL" id="QUH23508.1"/>
    </source>
</evidence>
<dbReference type="NCBIfam" id="TIGR01855">
    <property type="entry name" value="IMP_synth_hisH"/>
    <property type="match status" value="1"/>
</dbReference>
<dbReference type="Pfam" id="PF00117">
    <property type="entry name" value="GATase"/>
    <property type="match status" value="1"/>
</dbReference>
<dbReference type="RefSeq" id="WP_211532465.1">
    <property type="nucleotide sequence ID" value="NZ_CP058560.1"/>
</dbReference>
<comment type="function">
    <text evidence="10">IGPS catalyzes the conversion of PRFAR and glutamine to IGP, AICAR and glutamate. The HisH subunit catalyzes the hydrolysis of glutamine to glutamate and ammonia as part of the synthesis of IGP and AICAR. The resulting ammonia molecule is channeled to the active site of HisF.</text>
</comment>
<dbReference type="PANTHER" id="PTHR42701">
    <property type="entry name" value="IMIDAZOLE GLYCEROL PHOSPHATE SYNTHASE SUBUNIT HISH"/>
    <property type="match status" value="1"/>
</dbReference>